<dbReference type="EMBL" id="FN538970">
    <property type="protein sequence ID" value="CBA61414.1"/>
    <property type="molecule type" value="Genomic_DNA"/>
</dbReference>
<proteinExistence type="inferred from homology"/>
<dbReference type="AlphaFoldDB" id="A0A0H3MZY0"/>
<gene>
    <name evidence="4" type="ordered locus">CD196_0741</name>
</gene>
<evidence type="ECO:0008006" key="6">
    <source>
        <dbReference type="Google" id="ProtNLM"/>
    </source>
</evidence>
<reference evidence="4 5" key="1">
    <citation type="journal article" date="2009" name="Genome Biol.">
        <title>Comparative genome and phenotypic analysis of Clostridium difficile 027 strains provides insight into the evolution of a hypervirulent bacterium.</title>
        <authorList>
            <person name="Stabler R.A."/>
            <person name="He M."/>
            <person name="Dawson L."/>
            <person name="Martin M."/>
            <person name="Valiente E."/>
            <person name="Corton C."/>
            <person name="Lawley T.D."/>
            <person name="Sebaihia M."/>
            <person name="Quail M.A."/>
            <person name="Rose G."/>
            <person name="Gerding D.N."/>
            <person name="Gibert M."/>
            <person name="Popoff M.R."/>
            <person name="Parkhill J."/>
            <person name="Dougan G."/>
            <person name="Wren B.W."/>
        </authorList>
    </citation>
    <scope>NUCLEOTIDE SEQUENCE [LARGE SCALE GENOMIC DNA]</scope>
    <source>
        <strain evidence="4 5">CD196</strain>
    </source>
</reference>
<comment type="similarity">
    <text evidence="1">Belongs to the IMPACT family.</text>
</comment>
<dbReference type="Pfam" id="PF09186">
    <property type="entry name" value="DUF1949"/>
    <property type="match status" value="1"/>
</dbReference>
<evidence type="ECO:0000313" key="5">
    <source>
        <dbReference type="Proteomes" id="UP000002068"/>
    </source>
</evidence>
<dbReference type="GO" id="GO:0005737">
    <property type="term" value="C:cytoplasm"/>
    <property type="evidence" value="ECO:0007669"/>
    <property type="project" value="TreeGrafter"/>
</dbReference>
<dbReference type="HOGENOM" id="CLU_083552_2_1_9"/>
<dbReference type="KEGG" id="cdc:CD196_0741"/>
<feature type="domain" description="Impact N-terminal" evidence="2">
    <location>
        <begin position="27"/>
        <end position="128"/>
    </location>
</feature>
<dbReference type="PANTHER" id="PTHR16301">
    <property type="entry name" value="IMPACT-RELATED"/>
    <property type="match status" value="1"/>
</dbReference>
<dbReference type="InterPro" id="IPR001498">
    <property type="entry name" value="Impact_N"/>
</dbReference>
<dbReference type="InterPro" id="IPR015796">
    <property type="entry name" value="Impact_YigZ-like"/>
</dbReference>
<dbReference type="Gene3D" id="3.30.70.240">
    <property type="match status" value="1"/>
</dbReference>
<dbReference type="GO" id="GO:0006446">
    <property type="term" value="P:regulation of translational initiation"/>
    <property type="evidence" value="ECO:0007669"/>
    <property type="project" value="TreeGrafter"/>
</dbReference>
<name>A0A0H3MZY0_CLODC</name>
<organism evidence="4 5">
    <name type="scientific">Clostridioides difficile (strain CD196)</name>
    <name type="common">Peptoclostridium difficile</name>
    <dbReference type="NCBI Taxonomy" id="645462"/>
    <lineage>
        <taxon>Bacteria</taxon>
        <taxon>Bacillati</taxon>
        <taxon>Bacillota</taxon>
        <taxon>Clostridia</taxon>
        <taxon>Peptostreptococcales</taxon>
        <taxon>Peptostreptococcaceae</taxon>
        <taxon>Clostridioides</taxon>
    </lineage>
</organism>
<dbReference type="InterPro" id="IPR036956">
    <property type="entry name" value="Impact_N_sf"/>
</dbReference>
<accession>A0A0H3MZY0</accession>
<dbReference type="Gene3D" id="3.30.230.30">
    <property type="entry name" value="Impact, N-terminal domain"/>
    <property type="match status" value="1"/>
</dbReference>
<evidence type="ECO:0000256" key="1">
    <source>
        <dbReference type="ARBA" id="ARBA00007665"/>
    </source>
</evidence>
<dbReference type="Pfam" id="PF01205">
    <property type="entry name" value="Impact_N"/>
    <property type="match status" value="1"/>
</dbReference>
<sequence length="222" mass="25048">MIKIGGNTMSNYRTLHEFGTDEITIEKSVFIGYAKPIKSEEEALEFINEIKKKHKDATHNVWAYTVGKNMNIQRYSDDGEPQGTAGIPTLEVIKKEDLRDVVVVVTRYFGGTKLGAGGLVRAYTKGAKLGLEAGKIIYKVMYQEVKVKIDYTQLGKVQNELMNLGYFIKDTVYEDNVEIVVYSRLEDVEKLSEKMIDITNGTGKIILGEEFYLSEQNGEILI</sequence>
<dbReference type="NCBIfam" id="TIGR00257">
    <property type="entry name" value="IMPACT_YIGZ"/>
    <property type="match status" value="1"/>
</dbReference>
<dbReference type="SUPFAM" id="SSF54211">
    <property type="entry name" value="Ribosomal protein S5 domain 2-like"/>
    <property type="match status" value="1"/>
</dbReference>
<protein>
    <recommendedName>
        <fullName evidence="6">YigZ family protein</fullName>
    </recommendedName>
</protein>
<feature type="domain" description="UPF0029" evidence="3">
    <location>
        <begin position="147"/>
        <end position="201"/>
    </location>
</feature>
<dbReference type="PANTHER" id="PTHR16301:SF20">
    <property type="entry name" value="IMPACT FAMILY MEMBER YIGZ"/>
    <property type="match status" value="1"/>
</dbReference>
<dbReference type="InterPro" id="IPR035647">
    <property type="entry name" value="EFG_III/V"/>
</dbReference>
<dbReference type="Proteomes" id="UP000002068">
    <property type="component" value="Chromosome"/>
</dbReference>
<dbReference type="InterPro" id="IPR015269">
    <property type="entry name" value="UPF0029_Impact_C"/>
</dbReference>
<evidence type="ECO:0000313" key="4">
    <source>
        <dbReference type="EMBL" id="CBA61414.1"/>
    </source>
</evidence>
<evidence type="ECO:0000259" key="3">
    <source>
        <dbReference type="Pfam" id="PF09186"/>
    </source>
</evidence>
<dbReference type="InterPro" id="IPR023582">
    <property type="entry name" value="Impact"/>
</dbReference>
<dbReference type="SUPFAM" id="SSF54980">
    <property type="entry name" value="EF-G C-terminal domain-like"/>
    <property type="match status" value="1"/>
</dbReference>
<evidence type="ECO:0000259" key="2">
    <source>
        <dbReference type="Pfam" id="PF01205"/>
    </source>
</evidence>
<dbReference type="InterPro" id="IPR020568">
    <property type="entry name" value="Ribosomal_Su5_D2-typ_SF"/>
</dbReference>